<comment type="caution">
    <text evidence="2">The sequence shown here is derived from an EMBL/GenBank/DDBJ whole genome shotgun (WGS) entry which is preliminary data.</text>
</comment>
<keyword evidence="3" id="KW-1185">Reference proteome</keyword>
<evidence type="ECO:0000313" key="2">
    <source>
        <dbReference type="EMBL" id="KAL0128094.1"/>
    </source>
</evidence>
<reference evidence="2 3" key="1">
    <citation type="submission" date="2023-03" db="EMBL/GenBank/DDBJ databases">
        <title>High recombination rates correlate with genetic variation in Cardiocondyla obscurior ants.</title>
        <authorList>
            <person name="Errbii M."/>
        </authorList>
    </citation>
    <scope>NUCLEOTIDE SEQUENCE [LARGE SCALE GENOMIC DNA]</scope>
    <source>
        <strain evidence="2">Alpha-2009</strain>
        <tissue evidence="2">Whole body</tissue>
    </source>
</reference>
<feature type="chain" id="PRO_5043587492" evidence="1">
    <location>
        <begin position="21"/>
        <end position="173"/>
    </location>
</feature>
<name>A0AAW2GIP4_9HYME</name>
<accession>A0AAW2GIP4</accession>
<dbReference type="EMBL" id="JADYXP020000003">
    <property type="protein sequence ID" value="KAL0128094.1"/>
    <property type="molecule type" value="Genomic_DNA"/>
</dbReference>
<protein>
    <submittedName>
        <fullName evidence="2">Uncharacterized protein</fullName>
    </submittedName>
</protein>
<keyword evidence="1" id="KW-0732">Signal</keyword>
<dbReference type="AlphaFoldDB" id="A0AAW2GIP4"/>
<proteinExistence type="predicted"/>
<dbReference type="Proteomes" id="UP001430953">
    <property type="component" value="Unassembled WGS sequence"/>
</dbReference>
<organism evidence="2 3">
    <name type="scientific">Cardiocondyla obscurior</name>
    <dbReference type="NCBI Taxonomy" id="286306"/>
    <lineage>
        <taxon>Eukaryota</taxon>
        <taxon>Metazoa</taxon>
        <taxon>Ecdysozoa</taxon>
        <taxon>Arthropoda</taxon>
        <taxon>Hexapoda</taxon>
        <taxon>Insecta</taxon>
        <taxon>Pterygota</taxon>
        <taxon>Neoptera</taxon>
        <taxon>Endopterygota</taxon>
        <taxon>Hymenoptera</taxon>
        <taxon>Apocrita</taxon>
        <taxon>Aculeata</taxon>
        <taxon>Formicoidea</taxon>
        <taxon>Formicidae</taxon>
        <taxon>Myrmicinae</taxon>
        <taxon>Cardiocondyla</taxon>
    </lineage>
</organism>
<evidence type="ECO:0000256" key="1">
    <source>
        <dbReference type="SAM" id="SignalP"/>
    </source>
</evidence>
<evidence type="ECO:0000313" key="3">
    <source>
        <dbReference type="Proteomes" id="UP001430953"/>
    </source>
</evidence>
<gene>
    <name evidence="2" type="ORF">PUN28_003381</name>
</gene>
<sequence>MCNWFFSFFNFISFFYFSSPSLYQFPEFVVSKSELPPKLHRASAFNYSAWRQRCTAGISTGSLHARAHVLVLTFHKPHATRRGRIEPPKGLSGAPRLGSLPPAPLLFWSRYAVSTPRITFDTFYRGPDVLNTAAKKLKGKHPDELKTKKLSYPTILINSLFYDMAANRCVSRI</sequence>
<feature type="signal peptide" evidence="1">
    <location>
        <begin position="1"/>
        <end position="20"/>
    </location>
</feature>